<feature type="compositionally biased region" description="Gly residues" evidence="1">
    <location>
        <begin position="347"/>
        <end position="373"/>
    </location>
</feature>
<reference evidence="4 5" key="1">
    <citation type="submission" date="2017-07" db="EMBL/GenBank/DDBJ databases">
        <title>Complete genome sequence of Actinoalloteichus hoggarensis DSM 45943, type strain of Actinoalloteichus hoggarensis.</title>
        <authorList>
            <person name="Ruckert C."/>
            <person name="Nouioui I."/>
            <person name="Willmese J."/>
            <person name="van Wezel G."/>
            <person name="Klenk H.-P."/>
            <person name="Kalinowski J."/>
            <person name="Zotchev S.B."/>
        </authorList>
    </citation>
    <scope>NUCLEOTIDE SEQUENCE [LARGE SCALE GENOMIC DNA]</scope>
    <source>
        <strain evidence="4 5">DSM 45943</strain>
    </source>
</reference>
<feature type="compositionally biased region" description="Pro residues" evidence="1">
    <location>
        <begin position="449"/>
        <end position="460"/>
    </location>
</feature>
<dbReference type="InterPro" id="IPR025331">
    <property type="entry name" value="TNT"/>
</dbReference>
<gene>
    <name evidence="4" type="ORF">AHOG_24730</name>
</gene>
<evidence type="ECO:0000256" key="1">
    <source>
        <dbReference type="SAM" id="MobiDB-lite"/>
    </source>
</evidence>
<feature type="domain" description="Outer membrane channel protein CpnT-like N-terminal" evidence="3">
    <location>
        <begin position="17"/>
        <end position="129"/>
    </location>
</feature>
<feature type="compositionally biased region" description="Acidic residues" evidence="1">
    <location>
        <begin position="219"/>
        <end position="233"/>
    </location>
</feature>
<organism evidence="4 5">
    <name type="scientific">Actinoalloteichus hoggarensis</name>
    <dbReference type="NCBI Taxonomy" id="1470176"/>
    <lineage>
        <taxon>Bacteria</taxon>
        <taxon>Bacillati</taxon>
        <taxon>Actinomycetota</taxon>
        <taxon>Actinomycetes</taxon>
        <taxon>Pseudonocardiales</taxon>
        <taxon>Pseudonocardiaceae</taxon>
        <taxon>Actinoalloteichus</taxon>
    </lineage>
</organism>
<feature type="domain" description="TNT" evidence="2">
    <location>
        <begin position="737"/>
        <end position="820"/>
    </location>
</feature>
<feature type="compositionally biased region" description="Low complexity" evidence="1">
    <location>
        <begin position="473"/>
        <end position="484"/>
    </location>
</feature>
<dbReference type="InterPro" id="IPR053024">
    <property type="entry name" value="Fungal_surface_NADase"/>
</dbReference>
<dbReference type="InterPro" id="IPR057746">
    <property type="entry name" value="CpnT-like_N"/>
</dbReference>
<feature type="compositionally biased region" description="Pro residues" evidence="1">
    <location>
        <begin position="389"/>
        <end position="425"/>
    </location>
</feature>
<keyword evidence="5" id="KW-1185">Reference proteome</keyword>
<name>A0A221WA02_9PSEU</name>
<dbReference type="AlphaFoldDB" id="A0A221WA02"/>
<feature type="compositionally biased region" description="Gly residues" evidence="1">
    <location>
        <begin position="428"/>
        <end position="444"/>
    </location>
</feature>
<evidence type="ECO:0000313" key="5">
    <source>
        <dbReference type="Proteomes" id="UP000204221"/>
    </source>
</evidence>
<dbReference type="PANTHER" id="PTHR42059">
    <property type="entry name" value="TNT DOMAIN-CONTAINING PROTEIN"/>
    <property type="match status" value="1"/>
</dbReference>
<dbReference type="Pfam" id="PF25547">
    <property type="entry name" value="WXG100_2"/>
    <property type="match status" value="1"/>
</dbReference>
<dbReference type="OrthoDB" id="4745173at2"/>
<dbReference type="PANTHER" id="PTHR42059:SF1">
    <property type="entry name" value="TNT DOMAIN-CONTAINING PROTEIN"/>
    <property type="match status" value="1"/>
</dbReference>
<dbReference type="Gene3D" id="1.10.287.1060">
    <property type="entry name" value="ESAT-6-like"/>
    <property type="match status" value="1"/>
</dbReference>
<evidence type="ECO:0000259" key="2">
    <source>
        <dbReference type="Pfam" id="PF14021"/>
    </source>
</evidence>
<evidence type="ECO:0000313" key="4">
    <source>
        <dbReference type="EMBL" id="ASO22551.1"/>
    </source>
</evidence>
<dbReference type="KEGG" id="ahg:AHOG_24730"/>
<feature type="region of interest" description="Disordered" evidence="1">
    <location>
        <begin position="279"/>
        <end position="484"/>
    </location>
</feature>
<dbReference type="GO" id="GO:0050135">
    <property type="term" value="F:NADP+ nucleosidase activity"/>
    <property type="evidence" value="ECO:0007669"/>
    <property type="project" value="InterPro"/>
</dbReference>
<sequence>MGIKLPEELADVAQRAGVRWPEADEDQMRSLAEAWRAAAAAVRESRTDAHGHVEGAFESYEGDAADAAREHWELFVAEDGRFSSIVRGCEEAAAQLEFAADQIAATKVEIIRRLVKLAVRTDAAEQAAADGDASAEAELDSLFAGAKAEFAEVNQTLAAAVDVEAGEALPDVVTDEGDMSAFQPLGTTAGELLDPDLAALLGIDPDAVLPELGDRDGGEGDEDADPGEEDGFDDAPPLVLSELVNSMVESGELARSDAGELAENRGFTWGDDLIEQQEAESGGLSPAELRDLDPESTGPIPAGVVDQAARAATPASAAEGGGPPVYSPPVYTPDPSMNTGPINIPAGPGGSAGSGGYGGGPGGHGGGSGGGGSAAPAAPAAPGLTPSFSGPPPEAAPAPVPRPEAPAPSAPPAQNMPPAPGPQAPAGPSGGGGQAPPASGGGAGQPQAPGRPMPVLPGPGAPGGMGLPGGPAAPGVPGAPVSPGAPGGIGGGAAVPGAGAPGAAAPGAAPPAKLPPAGGLPGLGGAPAPHAPGVPGLAAGPGASAAPGLGGAPPAGGGAMVAHVAGGGPVAGKSIGPMAQGADLFGGAPADQNAAGRAVRPTQQPDAELLAFTMNLFPLGHLPVPSTRPARQLPAPPRETDFAPGIRFPPQDHPQSELVDLRSSVSKPAPEQQGTCPPALLSGHDPLGDLHERAWDRRFVVRAAATGHGAPAEYAWPPGELFPEGAADPAGSEAVVLAAGTALDRLGTPEGRVLAEADTRFATRSLPPGYADRPYARYVVQRPLPAWRAVSAPWFAQPGGGLRFRLTQSVAELLRAGYLAVDEDAPAARVSATVADIPQTVPQA</sequence>
<feature type="region of interest" description="Disordered" evidence="1">
    <location>
        <begin position="208"/>
        <end position="236"/>
    </location>
</feature>
<dbReference type="Proteomes" id="UP000204221">
    <property type="component" value="Chromosome"/>
</dbReference>
<feature type="compositionally biased region" description="Low complexity" evidence="1">
    <location>
        <begin position="308"/>
        <end position="318"/>
    </location>
</feature>
<feature type="region of interest" description="Disordered" evidence="1">
    <location>
        <begin position="583"/>
        <end position="602"/>
    </location>
</feature>
<feature type="compositionally biased region" description="Low complexity" evidence="1">
    <location>
        <begin position="526"/>
        <end position="535"/>
    </location>
</feature>
<accession>A0A221WA02</accession>
<feature type="compositionally biased region" description="Low complexity" evidence="1">
    <location>
        <begin position="374"/>
        <end position="388"/>
    </location>
</feature>
<feature type="region of interest" description="Disordered" evidence="1">
    <location>
        <begin position="623"/>
        <end position="687"/>
    </location>
</feature>
<dbReference type="EMBL" id="CP022521">
    <property type="protein sequence ID" value="ASO22551.1"/>
    <property type="molecule type" value="Genomic_DNA"/>
</dbReference>
<protein>
    <recommendedName>
        <fullName evidence="6">DUF4237 domain-containing protein</fullName>
    </recommendedName>
</protein>
<dbReference type="Pfam" id="PF14021">
    <property type="entry name" value="TNT"/>
    <property type="match status" value="1"/>
</dbReference>
<proteinExistence type="predicted"/>
<feature type="region of interest" description="Disordered" evidence="1">
    <location>
        <begin position="501"/>
        <end position="535"/>
    </location>
</feature>
<evidence type="ECO:0008006" key="6">
    <source>
        <dbReference type="Google" id="ProtNLM"/>
    </source>
</evidence>
<dbReference type="RefSeq" id="WP_093943475.1">
    <property type="nucleotide sequence ID" value="NZ_CP022521.1"/>
</dbReference>
<evidence type="ECO:0000259" key="3">
    <source>
        <dbReference type="Pfam" id="PF25547"/>
    </source>
</evidence>